<name>A0A556S8X9_9GAMM</name>
<feature type="compositionally biased region" description="Basic residues" evidence="1">
    <location>
        <begin position="46"/>
        <end position="61"/>
    </location>
</feature>
<feature type="compositionally biased region" description="Basic residues" evidence="1">
    <location>
        <begin position="27"/>
        <end position="37"/>
    </location>
</feature>
<reference evidence="2 3" key="1">
    <citation type="submission" date="2019-07" db="EMBL/GenBank/DDBJ databases">
        <title>Gilliamella genomes.</title>
        <authorList>
            <person name="Zheng H."/>
        </authorList>
    </citation>
    <scope>NUCLEOTIDE SEQUENCE [LARGE SCALE GENOMIC DNA]</scope>
    <source>
        <strain evidence="2 3">W8127</strain>
    </source>
</reference>
<dbReference type="EMBL" id="VMHM01000015">
    <property type="protein sequence ID" value="TSJ97622.1"/>
    <property type="molecule type" value="Genomic_DNA"/>
</dbReference>
<evidence type="ECO:0000313" key="3">
    <source>
        <dbReference type="Proteomes" id="UP000319483"/>
    </source>
</evidence>
<feature type="region of interest" description="Disordered" evidence="1">
    <location>
        <begin position="27"/>
        <end position="61"/>
    </location>
</feature>
<proteinExistence type="predicted"/>
<evidence type="ECO:0000256" key="1">
    <source>
        <dbReference type="SAM" id="MobiDB-lite"/>
    </source>
</evidence>
<accession>A0A556S8X9</accession>
<sequence>MFNYICKYLLRAANSLKRLVIVMQPPKLKKGKGKNKTAHTPTGIAKARRAAKKMRNKQRSK</sequence>
<dbReference type="Proteomes" id="UP000319483">
    <property type="component" value="Unassembled WGS sequence"/>
</dbReference>
<evidence type="ECO:0000313" key="2">
    <source>
        <dbReference type="EMBL" id="TSJ97622.1"/>
    </source>
</evidence>
<dbReference type="AlphaFoldDB" id="A0A556S8X9"/>
<protein>
    <submittedName>
        <fullName evidence="2">Uncharacterized protein</fullName>
    </submittedName>
</protein>
<organism evidence="2 3">
    <name type="scientific">Gilliamella apicola</name>
    <dbReference type="NCBI Taxonomy" id="1196095"/>
    <lineage>
        <taxon>Bacteria</taxon>
        <taxon>Pseudomonadati</taxon>
        <taxon>Pseudomonadota</taxon>
        <taxon>Gammaproteobacteria</taxon>
        <taxon>Orbales</taxon>
        <taxon>Orbaceae</taxon>
        <taxon>Gilliamella</taxon>
    </lineage>
</organism>
<gene>
    <name evidence="2" type="ORF">FPQ15_10970</name>
</gene>
<comment type="caution">
    <text evidence="2">The sequence shown here is derived from an EMBL/GenBank/DDBJ whole genome shotgun (WGS) entry which is preliminary data.</text>
</comment>
<dbReference type="RefSeq" id="WP_144092700.1">
    <property type="nucleotide sequence ID" value="NZ_VMHM01000015.1"/>
</dbReference>